<feature type="domain" description="GST C-terminal" evidence="4">
    <location>
        <begin position="102"/>
        <end position="236"/>
    </location>
</feature>
<dbReference type="AlphaFoldDB" id="A0AAV9XAV9"/>
<dbReference type="InterPro" id="IPR036249">
    <property type="entry name" value="Thioredoxin-like_sf"/>
</dbReference>
<sequence length="236" mass="26886">MSSSLKPITVYGHYGHGPNPPKVFIFLKLLGLSYNHVPKDVNNDPTLEDGIKHPNYTSINPNGRIPAIVDPNQNDIAVWESAAILQYLAEVYDTDHKFSGRTLEERTFINSWIAFQISGQAPMQGQAFWFIHDRLHFAKYGEKAPEHVVTRFKDEVKRIYGVLNTHLQKQKEKGSGYIVGDRLTIADIAWFPWSKFASGTGLDMDEVPAFKEWLDRMLALKEVEETYTELAPKEAH</sequence>
<protein>
    <recommendedName>
        <fullName evidence="7">Glutathione S-transferase</fullName>
    </recommendedName>
</protein>
<dbReference type="Pfam" id="PF00043">
    <property type="entry name" value="GST_C"/>
    <property type="match status" value="1"/>
</dbReference>
<comment type="caution">
    <text evidence="5">The sequence shown here is derived from an EMBL/GenBank/DDBJ whole genome shotgun (WGS) entry which is preliminary data.</text>
</comment>
<dbReference type="EMBL" id="JAVHJO010000006">
    <property type="protein sequence ID" value="KAK6539229.1"/>
    <property type="molecule type" value="Genomic_DNA"/>
</dbReference>
<organism evidence="5 6">
    <name type="scientific">Orbilia ellipsospora</name>
    <dbReference type="NCBI Taxonomy" id="2528407"/>
    <lineage>
        <taxon>Eukaryota</taxon>
        <taxon>Fungi</taxon>
        <taxon>Dikarya</taxon>
        <taxon>Ascomycota</taxon>
        <taxon>Pezizomycotina</taxon>
        <taxon>Orbiliomycetes</taxon>
        <taxon>Orbiliales</taxon>
        <taxon>Orbiliaceae</taxon>
        <taxon>Orbilia</taxon>
    </lineage>
</organism>
<name>A0AAV9XAV9_9PEZI</name>
<dbReference type="InterPro" id="IPR004045">
    <property type="entry name" value="Glutathione_S-Trfase_N"/>
</dbReference>
<feature type="domain" description="GST N-terminal" evidence="3">
    <location>
        <begin position="7"/>
        <end position="96"/>
    </location>
</feature>
<gene>
    <name evidence="5" type="ORF">TWF694_009470</name>
</gene>
<dbReference type="InterPro" id="IPR036282">
    <property type="entry name" value="Glutathione-S-Trfase_C_sf"/>
</dbReference>
<evidence type="ECO:0000256" key="1">
    <source>
        <dbReference type="ARBA" id="ARBA00007409"/>
    </source>
</evidence>
<dbReference type="Proteomes" id="UP001365542">
    <property type="component" value="Unassembled WGS sequence"/>
</dbReference>
<keyword evidence="6" id="KW-1185">Reference proteome</keyword>
<reference evidence="5 6" key="1">
    <citation type="submission" date="2019-10" db="EMBL/GenBank/DDBJ databases">
        <authorList>
            <person name="Palmer J.M."/>
        </authorList>
    </citation>
    <scope>NUCLEOTIDE SEQUENCE [LARGE SCALE GENOMIC DNA]</scope>
    <source>
        <strain evidence="5 6">TWF694</strain>
    </source>
</reference>
<evidence type="ECO:0000313" key="6">
    <source>
        <dbReference type="Proteomes" id="UP001365542"/>
    </source>
</evidence>
<dbReference type="Pfam" id="PF02798">
    <property type="entry name" value="GST_N"/>
    <property type="match status" value="1"/>
</dbReference>
<evidence type="ECO:0000259" key="3">
    <source>
        <dbReference type="PROSITE" id="PS50404"/>
    </source>
</evidence>
<dbReference type="PANTHER" id="PTHR44051:SF14">
    <property type="entry name" value="GLUTATHIONE S-TRANSFERASE II"/>
    <property type="match status" value="1"/>
</dbReference>
<dbReference type="SUPFAM" id="SSF47616">
    <property type="entry name" value="GST C-terminal domain-like"/>
    <property type="match status" value="1"/>
</dbReference>
<dbReference type="PROSITE" id="PS50405">
    <property type="entry name" value="GST_CTER"/>
    <property type="match status" value="1"/>
</dbReference>
<comment type="similarity">
    <text evidence="1 2">Belongs to the GST superfamily.</text>
</comment>
<evidence type="ECO:0008006" key="7">
    <source>
        <dbReference type="Google" id="ProtNLM"/>
    </source>
</evidence>
<dbReference type="SFLD" id="SFLDS00019">
    <property type="entry name" value="Glutathione_Transferase_(cytos"/>
    <property type="match status" value="1"/>
</dbReference>
<proteinExistence type="inferred from homology"/>
<dbReference type="PROSITE" id="PS50404">
    <property type="entry name" value="GST_NTER"/>
    <property type="match status" value="1"/>
</dbReference>
<dbReference type="PANTHER" id="PTHR44051">
    <property type="entry name" value="GLUTATHIONE S-TRANSFERASE-RELATED"/>
    <property type="match status" value="1"/>
</dbReference>
<dbReference type="InterPro" id="IPR004046">
    <property type="entry name" value="GST_C"/>
</dbReference>
<dbReference type="SUPFAM" id="SSF52833">
    <property type="entry name" value="Thioredoxin-like"/>
    <property type="match status" value="1"/>
</dbReference>
<evidence type="ECO:0000259" key="4">
    <source>
        <dbReference type="PROSITE" id="PS50405"/>
    </source>
</evidence>
<dbReference type="Gene3D" id="3.40.30.10">
    <property type="entry name" value="Glutaredoxin"/>
    <property type="match status" value="1"/>
</dbReference>
<dbReference type="Gene3D" id="1.20.1050.10">
    <property type="match status" value="1"/>
</dbReference>
<evidence type="ECO:0000313" key="5">
    <source>
        <dbReference type="EMBL" id="KAK6539229.1"/>
    </source>
</evidence>
<dbReference type="InterPro" id="IPR010987">
    <property type="entry name" value="Glutathione-S-Trfase_C-like"/>
</dbReference>
<dbReference type="SFLD" id="SFLDG00358">
    <property type="entry name" value="Main_(cytGST)"/>
    <property type="match status" value="1"/>
</dbReference>
<dbReference type="CDD" id="cd03048">
    <property type="entry name" value="GST_N_Ure2p_like"/>
    <property type="match status" value="1"/>
</dbReference>
<dbReference type="InterPro" id="IPR040079">
    <property type="entry name" value="Glutathione_S-Trfase"/>
</dbReference>
<evidence type="ECO:0000256" key="2">
    <source>
        <dbReference type="RuleBase" id="RU003494"/>
    </source>
</evidence>
<accession>A0AAV9XAV9</accession>